<dbReference type="Proteomes" id="UP001153678">
    <property type="component" value="Unassembled WGS sequence"/>
</dbReference>
<comment type="caution">
    <text evidence="1">The sequence shown here is derived from an EMBL/GenBank/DDBJ whole genome shotgun (WGS) entry which is preliminary data.</text>
</comment>
<dbReference type="OrthoDB" id="10261027at2759"/>
<keyword evidence="2" id="KW-1185">Reference proteome</keyword>
<gene>
    <name evidence="1" type="ORF">FWILDA_LOCUS244</name>
</gene>
<sequence length="47" mass="5552">MEDEQYGNDLAMGISKDLREKVIPGTPKDYVQVYTEYWDCEPDKRQP</sequence>
<evidence type="ECO:0000313" key="2">
    <source>
        <dbReference type="Proteomes" id="UP001153678"/>
    </source>
</evidence>
<organism evidence="1 2">
    <name type="scientific">Funneliformis geosporum</name>
    <dbReference type="NCBI Taxonomy" id="1117311"/>
    <lineage>
        <taxon>Eukaryota</taxon>
        <taxon>Fungi</taxon>
        <taxon>Fungi incertae sedis</taxon>
        <taxon>Mucoromycota</taxon>
        <taxon>Glomeromycotina</taxon>
        <taxon>Glomeromycetes</taxon>
        <taxon>Glomerales</taxon>
        <taxon>Glomeraceae</taxon>
        <taxon>Funneliformis</taxon>
    </lineage>
</organism>
<dbReference type="EMBL" id="CAMKVN010000014">
    <property type="protein sequence ID" value="CAI2161816.1"/>
    <property type="molecule type" value="Genomic_DNA"/>
</dbReference>
<evidence type="ECO:0000313" key="1">
    <source>
        <dbReference type="EMBL" id="CAI2161816.1"/>
    </source>
</evidence>
<dbReference type="AlphaFoldDB" id="A0A9W4WHD5"/>
<accession>A0A9W4WHD5</accession>
<name>A0A9W4WHD5_9GLOM</name>
<proteinExistence type="predicted"/>
<protein>
    <submittedName>
        <fullName evidence="1">15629_t:CDS:1</fullName>
    </submittedName>
</protein>
<reference evidence="1" key="1">
    <citation type="submission" date="2022-08" db="EMBL/GenBank/DDBJ databases">
        <authorList>
            <person name="Kallberg Y."/>
            <person name="Tangrot J."/>
            <person name="Rosling A."/>
        </authorList>
    </citation>
    <scope>NUCLEOTIDE SEQUENCE</scope>
    <source>
        <strain evidence="1">Wild A</strain>
    </source>
</reference>